<sequence length="74" mass="7879">MTADGAVETILPGEVREGDVIRDPAAARWFTVNEIQVVSGEGTGVFSFYDKSPDDAVTVAGDEPVTRRRSPLGV</sequence>
<evidence type="ECO:0000313" key="1">
    <source>
        <dbReference type="EMBL" id="ORA27849.1"/>
    </source>
</evidence>
<dbReference type="Proteomes" id="UP000192448">
    <property type="component" value="Unassembled WGS sequence"/>
</dbReference>
<proteinExistence type="predicted"/>
<reference evidence="1 2" key="1">
    <citation type="submission" date="2017-02" db="EMBL/GenBank/DDBJ databases">
        <title>The new phylogeny of genus Mycobacterium.</title>
        <authorList>
            <person name="Tortoli E."/>
            <person name="Trovato A."/>
            <person name="Cirillo D.M."/>
        </authorList>
    </citation>
    <scope>NUCLEOTIDE SEQUENCE [LARGE SCALE GENOMIC DNA]</scope>
    <source>
        <strain evidence="1 2">RW6</strain>
    </source>
</reference>
<comment type="caution">
    <text evidence="1">The sequence shown here is derived from an EMBL/GenBank/DDBJ whole genome shotgun (WGS) entry which is preliminary data.</text>
</comment>
<name>A0A1X0ACS9_9MYCO</name>
<evidence type="ECO:0000313" key="2">
    <source>
        <dbReference type="Proteomes" id="UP000192448"/>
    </source>
</evidence>
<accession>A0A1X0ACS9</accession>
<protein>
    <submittedName>
        <fullName evidence="1">Uncharacterized protein</fullName>
    </submittedName>
</protein>
<keyword evidence="2" id="KW-1185">Reference proteome</keyword>
<gene>
    <name evidence="1" type="ORF">BST13_29345</name>
</gene>
<dbReference type="EMBL" id="MVHF01000042">
    <property type="protein sequence ID" value="ORA27849.1"/>
    <property type="molecule type" value="Genomic_DNA"/>
</dbReference>
<organism evidence="1 2">
    <name type="scientific">Mycobacterium aquaticum</name>
    <dbReference type="NCBI Taxonomy" id="1927124"/>
    <lineage>
        <taxon>Bacteria</taxon>
        <taxon>Bacillati</taxon>
        <taxon>Actinomycetota</taxon>
        <taxon>Actinomycetes</taxon>
        <taxon>Mycobacteriales</taxon>
        <taxon>Mycobacteriaceae</taxon>
        <taxon>Mycobacterium</taxon>
    </lineage>
</organism>
<dbReference type="STRING" id="1927124.BST13_29345"/>
<dbReference type="AlphaFoldDB" id="A0A1X0ACS9"/>
<dbReference type="RefSeq" id="WP_083168527.1">
    <property type="nucleotide sequence ID" value="NZ_MVHF01000042.1"/>
</dbReference>
<dbReference type="OrthoDB" id="4636780at2"/>